<dbReference type="AlphaFoldDB" id="A0A9W8IF72"/>
<sequence>MFQSKGAVVRALLSVRDCRRCARPVWRSIRQQHTEAAGSSVGKTSGGGLSEKQQVIFEAPPGNAVRMLKFMSLAGTAIGCTATAASVVVQAQGQLGEFDLSVVSLVLASSISAVSTILVTKAFGPFITRIALLPPTASAKGIRINKHGLPKFDSILSMAPNSAGSLPAARPMLSGMITHDTEIVLQSPGLLGFNSHFTRLKVSDLEPSTRRFRTWELTEDALEQRKRLGLKTPIKTFTILWRSLRNSPNKKLMEEIDSLVGAK</sequence>
<name>A0A9W8IF72_9FUNG</name>
<dbReference type="EMBL" id="JANBUY010000210">
    <property type="protein sequence ID" value="KAJ2861646.1"/>
    <property type="molecule type" value="Genomic_DNA"/>
</dbReference>
<evidence type="ECO:0000313" key="2">
    <source>
        <dbReference type="Proteomes" id="UP001140074"/>
    </source>
</evidence>
<protein>
    <recommendedName>
        <fullName evidence="3">Transmembrane protein</fullName>
    </recommendedName>
</protein>
<accession>A0A9W8IF72</accession>
<comment type="caution">
    <text evidence="1">The sequence shown here is derived from an EMBL/GenBank/DDBJ whole genome shotgun (WGS) entry which is preliminary data.</text>
</comment>
<evidence type="ECO:0000313" key="1">
    <source>
        <dbReference type="EMBL" id="KAJ2861646.1"/>
    </source>
</evidence>
<reference evidence="1" key="1">
    <citation type="submission" date="2022-07" db="EMBL/GenBank/DDBJ databases">
        <title>Phylogenomic reconstructions and comparative analyses of Kickxellomycotina fungi.</title>
        <authorList>
            <person name="Reynolds N.K."/>
            <person name="Stajich J.E."/>
            <person name="Barry K."/>
            <person name="Grigoriev I.V."/>
            <person name="Crous P."/>
            <person name="Smith M.E."/>
        </authorList>
    </citation>
    <scope>NUCLEOTIDE SEQUENCE</scope>
    <source>
        <strain evidence="1">RSA 476</strain>
    </source>
</reference>
<dbReference type="Proteomes" id="UP001140074">
    <property type="component" value="Unassembled WGS sequence"/>
</dbReference>
<proteinExistence type="predicted"/>
<keyword evidence="2" id="KW-1185">Reference proteome</keyword>
<evidence type="ECO:0008006" key="3">
    <source>
        <dbReference type="Google" id="ProtNLM"/>
    </source>
</evidence>
<organism evidence="1 2">
    <name type="scientific">Coemansia aciculifera</name>
    <dbReference type="NCBI Taxonomy" id="417176"/>
    <lineage>
        <taxon>Eukaryota</taxon>
        <taxon>Fungi</taxon>
        <taxon>Fungi incertae sedis</taxon>
        <taxon>Zoopagomycota</taxon>
        <taxon>Kickxellomycotina</taxon>
        <taxon>Kickxellomycetes</taxon>
        <taxon>Kickxellales</taxon>
        <taxon>Kickxellaceae</taxon>
        <taxon>Coemansia</taxon>
    </lineage>
</organism>
<gene>
    <name evidence="1" type="ORF">GGH94_004757</name>
</gene>